<comment type="caution">
    <text evidence="1">The sequence shown here is derived from an EMBL/GenBank/DDBJ whole genome shotgun (WGS) entry which is preliminary data.</text>
</comment>
<dbReference type="EMBL" id="BMLW01000001">
    <property type="protein sequence ID" value="GGP07911.1"/>
    <property type="molecule type" value="Genomic_DNA"/>
</dbReference>
<dbReference type="Proteomes" id="UP000641206">
    <property type="component" value="Unassembled WGS sequence"/>
</dbReference>
<evidence type="ECO:0000313" key="1">
    <source>
        <dbReference type="EMBL" id="GGP07911.1"/>
    </source>
</evidence>
<dbReference type="RefSeq" id="WP_188732994.1">
    <property type="nucleotide sequence ID" value="NZ_BMLW01000001.1"/>
</dbReference>
<evidence type="ECO:0000313" key="2">
    <source>
        <dbReference type="Proteomes" id="UP000641206"/>
    </source>
</evidence>
<proteinExistence type="predicted"/>
<name>A0ABQ2NR43_9BACI</name>
<keyword evidence="2" id="KW-1185">Reference proteome</keyword>
<gene>
    <name evidence="1" type="ORF">GCM10011346_06050</name>
</gene>
<reference evidence="2" key="1">
    <citation type="journal article" date="2019" name="Int. J. Syst. Evol. Microbiol.">
        <title>The Global Catalogue of Microorganisms (GCM) 10K type strain sequencing project: providing services to taxonomists for standard genome sequencing and annotation.</title>
        <authorList>
            <consortium name="The Broad Institute Genomics Platform"/>
            <consortium name="The Broad Institute Genome Sequencing Center for Infectious Disease"/>
            <person name="Wu L."/>
            <person name="Ma J."/>
        </authorList>
    </citation>
    <scope>NUCLEOTIDE SEQUENCE [LARGE SCALE GENOMIC DNA]</scope>
    <source>
        <strain evidence="2">CGMCC 1.7693</strain>
    </source>
</reference>
<sequence length="79" mass="9488">MLKDHFLEEDYDDVMEEVNRIISINEKALKVTVCGQWELKNTILEQLNNAFENLRMLNQKKINQQRAPAINEDIRRHMF</sequence>
<protein>
    <submittedName>
        <fullName evidence="1">Uncharacterized protein</fullName>
    </submittedName>
</protein>
<organism evidence="1 2">
    <name type="scientific">Oceanobacillus neutriphilus</name>
    <dbReference type="NCBI Taxonomy" id="531815"/>
    <lineage>
        <taxon>Bacteria</taxon>
        <taxon>Bacillati</taxon>
        <taxon>Bacillota</taxon>
        <taxon>Bacilli</taxon>
        <taxon>Bacillales</taxon>
        <taxon>Bacillaceae</taxon>
        <taxon>Oceanobacillus</taxon>
    </lineage>
</organism>
<accession>A0ABQ2NR43</accession>